<dbReference type="Proteomes" id="UP000885362">
    <property type="component" value="Unassembled WGS sequence"/>
</dbReference>
<comment type="caution">
    <text evidence="1">The sequence shown here is derived from an EMBL/GenBank/DDBJ whole genome shotgun (WGS) entry which is preliminary data.</text>
</comment>
<evidence type="ECO:0000313" key="1">
    <source>
        <dbReference type="EMBL" id="MIE72309.1"/>
    </source>
</evidence>
<organism evidence="1">
    <name type="scientific">Salmonella diarizonae</name>
    <dbReference type="NCBI Taxonomy" id="59204"/>
    <lineage>
        <taxon>Bacteria</taxon>
        <taxon>Pseudomonadati</taxon>
        <taxon>Pseudomonadota</taxon>
        <taxon>Gammaproteobacteria</taxon>
        <taxon>Enterobacterales</taxon>
        <taxon>Enterobacteriaceae</taxon>
        <taxon>Salmonella</taxon>
    </lineage>
</organism>
<accession>A0A6C8Y4D3</accession>
<protein>
    <submittedName>
        <fullName evidence="1">Uncharacterized protein</fullName>
    </submittedName>
</protein>
<proteinExistence type="predicted"/>
<name>A0A6C8Y4D3_SALDZ</name>
<reference evidence="1" key="1">
    <citation type="submission" date="2018-08" db="EMBL/GenBank/DDBJ databases">
        <authorList>
            <consortium name="GenomeTrakr network: Whole genome sequencing for foodborne pathogen traceback"/>
        </authorList>
    </citation>
    <scope>NUCLEOTIDE SEQUENCE [LARGE SCALE GENOMIC DNA]</scope>
    <source>
        <strain evidence="1">FMA0132</strain>
    </source>
</reference>
<dbReference type="EMBL" id="RSHK01000032">
    <property type="protein sequence ID" value="MIE72309.1"/>
    <property type="molecule type" value="Genomic_DNA"/>
</dbReference>
<sequence>MKIFLLSEGEQWFWSLRHGDHEFARSLLFKKFIYAKKNAEEFRMSSCMATKLDDPLTINVPPSDYETLFYIVKHGEMYKSEILYPPGTTFFDIHSSYEEAEKFMSCLIDDVFDMADIVDSNGNSFHPLSYSRRYRDMFDINDDHPSSL</sequence>
<gene>
    <name evidence="1" type="ORF">EL06_23595</name>
</gene>
<dbReference type="AlphaFoldDB" id="A0A6C8Y4D3"/>